<dbReference type="PANTHER" id="PTHR46797:SF1">
    <property type="entry name" value="METHYLPHOSPHONATE SYNTHASE"/>
    <property type="match status" value="1"/>
</dbReference>
<dbReference type="STRING" id="1121865.OMW_00605"/>
<feature type="domain" description="HTH cro/C1-type" evidence="2">
    <location>
        <begin position="12"/>
        <end position="66"/>
    </location>
</feature>
<evidence type="ECO:0000259" key="2">
    <source>
        <dbReference type="PROSITE" id="PS50943"/>
    </source>
</evidence>
<dbReference type="CDD" id="cd00093">
    <property type="entry name" value="HTH_XRE"/>
    <property type="match status" value="1"/>
</dbReference>
<dbReference type="InterPro" id="IPR001387">
    <property type="entry name" value="Cro/C1-type_HTH"/>
</dbReference>
<proteinExistence type="predicted"/>
<dbReference type="OrthoDB" id="9814553at2"/>
<dbReference type="eggNOG" id="COG1476">
    <property type="taxonomic scope" value="Bacteria"/>
</dbReference>
<dbReference type="SMART" id="SM00530">
    <property type="entry name" value="HTH_XRE"/>
    <property type="match status" value="1"/>
</dbReference>
<accession>S1N6Q8</accession>
<dbReference type="EMBL" id="ASWJ01000004">
    <property type="protein sequence ID" value="EOW84707.1"/>
    <property type="molecule type" value="Genomic_DNA"/>
</dbReference>
<dbReference type="PANTHER" id="PTHR46797">
    <property type="entry name" value="HTH-TYPE TRANSCRIPTIONAL REGULATOR"/>
    <property type="match status" value="1"/>
</dbReference>
<comment type="caution">
    <text evidence="3">The sequence shown here is derived from an EMBL/GenBank/DDBJ whole genome shotgun (WGS) entry which is preliminary data.</text>
</comment>
<dbReference type="Gene3D" id="1.10.260.40">
    <property type="entry name" value="lambda repressor-like DNA-binding domains"/>
    <property type="match status" value="1"/>
</dbReference>
<dbReference type="PROSITE" id="PS50943">
    <property type="entry name" value="HTH_CROC1"/>
    <property type="match status" value="1"/>
</dbReference>
<dbReference type="Pfam" id="PF01381">
    <property type="entry name" value="HTH_3"/>
    <property type="match status" value="1"/>
</dbReference>
<dbReference type="GO" id="GO:0003677">
    <property type="term" value="F:DNA binding"/>
    <property type="evidence" value="ECO:0007669"/>
    <property type="project" value="UniProtKB-KW"/>
</dbReference>
<evidence type="ECO:0000313" key="3">
    <source>
        <dbReference type="EMBL" id="EOW84707.1"/>
    </source>
</evidence>
<organism evidence="3 4">
    <name type="scientific">Enterococcus columbae DSM 7374 = ATCC 51263</name>
    <dbReference type="NCBI Taxonomy" id="1121865"/>
    <lineage>
        <taxon>Bacteria</taxon>
        <taxon>Bacillati</taxon>
        <taxon>Bacillota</taxon>
        <taxon>Bacilli</taxon>
        <taxon>Lactobacillales</taxon>
        <taxon>Enterococcaceae</taxon>
        <taxon>Enterococcus</taxon>
    </lineage>
</organism>
<dbReference type="AlphaFoldDB" id="S1N6Q8"/>
<evidence type="ECO:0000313" key="4">
    <source>
        <dbReference type="Proteomes" id="UP000014113"/>
    </source>
</evidence>
<dbReference type="RefSeq" id="WP_016182768.1">
    <property type="nucleotide sequence ID" value="NZ_JXKI01000006.1"/>
</dbReference>
<protein>
    <recommendedName>
        <fullName evidence="2">HTH cro/C1-type domain-containing protein</fullName>
    </recommendedName>
</protein>
<dbReference type="Proteomes" id="UP000014113">
    <property type="component" value="Unassembled WGS sequence"/>
</dbReference>
<reference evidence="3 4" key="1">
    <citation type="submission" date="2013-03" db="EMBL/GenBank/DDBJ databases">
        <title>The Genome Sequence of Enterococcus columbae ATCC_51263 (PacBio/Illumina hybrid assembly).</title>
        <authorList>
            <consortium name="The Broad Institute Genomics Platform"/>
            <consortium name="The Broad Institute Genome Sequencing Center for Infectious Disease"/>
            <person name="Earl A."/>
            <person name="Russ C."/>
            <person name="Gilmore M."/>
            <person name="Surin D."/>
            <person name="Walker B."/>
            <person name="Young S."/>
            <person name="Zeng Q."/>
            <person name="Gargeya S."/>
            <person name="Fitzgerald M."/>
            <person name="Haas B."/>
            <person name="Abouelleil A."/>
            <person name="Allen A.W."/>
            <person name="Alvarado L."/>
            <person name="Arachchi H.M."/>
            <person name="Berlin A.M."/>
            <person name="Chapman S.B."/>
            <person name="Gainer-Dewar J."/>
            <person name="Goldberg J."/>
            <person name="Griggs A."/>
            <person name="Gujja S."/>
            <person name="Hansen M."/>
            <person name="Howarth C."/>
            <person name="Imamovic A."/>
            <person name="Ireland A."/>
            <person name="Larimer J."/>
            <person name="McCowan C."/>
            <person name="Murphy C."/>
            <person name="Pearson M."/>
            <person name="Poon T.W."/>
            <person name="Priest M."/>
            <person name="Roberts A."/>
            <person name="Saif S."/>
            <person name="Shea T."/>
            <person name="Sisk P."/>
            <person name="Sykes S."/>
            <person name="Wortman J."/>
            <person name="Nusbaum C."/>
            <person name="Birren B."/>
        </authorList>
    </citation>
    <scope>NUCLEOTIDE SEQUENCE [LARGE SCALE GENOMIC DNA]</scope>
    <source>
        <strain evidence="3 4">ATCC 51263</strain>
    </source>
</reference>
<evidence type="ECO:0000256" key="1">
    <source>
        <dbReference type="ARBA" id="ARBA00023125"/>
    </source>
</evidence>
<keyword evidence="4" id="KW-1185">Reference proteome</keyword>
<dbReference type="InterPro" id="IPR010982">
    <property type="entry name" value="Lambda_DNA-bd_dom_sf"/>
</dbReference>
<gene>
    <name evidence="3" type="ORF">I568_01203</name>
</gene>
<dbReference type="InterPro" id="IPR050807">
    <property type="entry name" value="TransReg_Diox_bact_type"/>
</dbReference>
<keyword evidence="1" id="KW-0238">DNA-binding</keyword>
<dbReference type="GO" id="GO:0005829">
    <property type="term" value="C:cytosol"/>
    <property type="evidence" value="ECO:0007669"/>
    <property type="project" value="TreeGrafter"/>
</dbReference>
<sequence>MDINYKSIGKRIKIARISKDVSQEKLAESAGISTVHLSNIENGHSRLSIKTLINIINTLEITADDVLAENISATRRQDLYEMSLLFEDCTDKEIHLLSSILHATKSAIRETTF</sequence>
<name>S1N6Q8_9ENTE</name>
<dbReference type="SUPFAM" id="SSF47413">
    <property type="entry name" value="lambda repressor-like DNA-binding domains"/>
    <property type="match status" value="1"/>
</dbReference>
<dbReference type="GO" id="GO:0003700">
    <property type="term" value="F:DNA-binding transcription factor activity"/>
    <property type="evidence" value="ECO:0007669"/>
    <property type="project" value="TreeGrafter"/>
</dbReference>